<dbReference type="EMBL" id="CP050854">
    <property type="protein sequence ID" value="QTF07901.1"/>
    <property type="molecule type" value="Genomic_DNA"/>
</dbReference>
<dbReference type="Proteomes" id="UP000671960">
    <property type="component" value="Chromosome"/>
</dbReference>
<feature type="region of interest" description="Disordered" evidence="1">
    <location>
        <begin position="23"/>
        <end position="96"/>
    </location>
</feature>
<evidence type="ECO:0000313" key="3">
    <source>
        <dbReference type="Proteomes" id="UP000671960"/>
    </source>
</evidence>
<name>A0ABX7UQI4_9GAMM</name>
<dbReference type="RefSeq" id="WP_208230524.1">
    <property type="nucleotide sequence ID" value="NZ_CP050854.1"/>
</dbReference>
<reference evidence="2 3" key="1">
    <citation type="submission" date="2020-03" db="EMBL/GenBank/DDBJ databases">
        <authorList>
            <person name="Bakhshi Ganjeh M."/>
        </authorList>
    </citation>
    <scope>NUCLEOTIDE SEQUENCE [LARGE SCALE GENOMIC DNA]</scope>
    <source>
        <strain evidence="3">Iran 50</strain>
    </source>
</reference>
<evidence type="ECO:0000256" key="1">
    <source>
        <dbReference type="SAM" id="MobiDB-lite"/>
    </source>
</evidence>
<proteinExistence type="predicted"/>
<organism evidence="2 3">
    <name type="scientific">Brenneria izadpanahii</name>
    <dbReference type="NCBI Taxonomy" id="2722756"/>
    <lineage>
        <taxon>Bacteria</taxon>
        <taxon>Pseudomonadati</taxon>
        <taxon>Pseudomonadota</taxon>
        <taxon>Gammaproteobacteria</taxon>
        <taxon>Enterobacterales</taxon>
        <taxon>Pectobacteriaceae</taxon>
        <taxon>Brenneria</taxon>
    </lineage>
</organism>
<protein>
    <submittedName>
        <fullName evidence="2">Uncharacterized protein</fullName>
    </submittedName>
</protein>
<accession>A0ABX7UQI4</accession>
<sequence length="199" mass="20709">MEGDGHISTSDGKLHLNTFSAALGTSAPGKDHKSDIDAAVEAQFPQEKKAKKGAASASASASASAAKSAAPAARQQAQSGKKAAPVQTNAAEQNKNRTIDDKVVKFIMESEGAKGKQDNRPEVYGFRRGNGPAYGEILEARNTYGIGSEQEFAVVKKYMNETASKAGALNFTDPGKQAAVMPLAHMRGVGGAQAILNSM</sequence>
<gene>
    <name evidence="2" type="ORF">HC231_08120</name>
</gene>
<feature type="compositionally biased region" description="Low complexity" evidence="1">
    <location>
        <begin position="53"/>
        <end position="73"/>
    </location>
</feature>
<keyword evidence="3" id="KW-1185">Reference proteome</keyword>
<evidence type="ECO:0000313" key="2">
    <source>
        <dbReference type="EMBL" id="QTF07901.1"/>
    </source>
</evidence>